<reference evidence="2 3" key="1">
    <citation type="submission" date="2021-10" db="EMBL/GenBank/DDBJ databases">
        <title>The diversity and Nitrogen Metabolism of Culturable Nitrate-Utilizing Bacteria Within the Oxygen Minimum Zone of the Changjiang (Yangtze River)Estuary.</title>
        <authorList>
            <person name="Zhang D."/>
            <person name="Zheng J."/>
            <person name="Liu S."/>
            <person name="He W."/>
        </authorList>
    </citation>
    <scope>NUCLEOTIDE SEQUENCE [LARGE SCALE GENOMIC DNA]</scope>
    <source>
        <strain evidence="2 3">FXH275-2</strain>
    </source>
</reference>
<accession>A0ABS8H2T4</accession>
<evidence type="ECO:0008006" key="4">
    <source>
        <dbReference type="Google" id="ProtNLM"/>
    </source>
</evidence>
<comment type="caution">
    <text evidence="2">The sequence shown here is derived from an EMBL/GenBank/DDBJ whole genome shotgun (WGS) entry which is preliminary data.</text>
</comment>
<organism evidence="2 3">
    <name type="scientific">Sphingobium soli</name>
    <dbReference type="NCBI Taxonomy" id="1591116"/>
    <lineage>
        <taxon>Bacteria</taxon>
        <taxon>Pseudomonadati</taxon>
        <taxon>Pseudomonadota</taxon>
        <taxon>Alphaproteobacteria</taxon>
        <taxon>Sphingomonadales</taxon>
        <taxon>Sphingomonadaceae</taxon>
        <taxon>Sphingobium</taxon>
    </lineage>
</organism>
<dbReference type="EMBL" id="JAJGNP010000005">
    <property type="protein sequence ID" value="MCC4232663.1"/>
    <property type="molecule type" value="Genomic_DNA"/>
</dbReference>
<feature type="compositionally biased region" description="Basic and acidic residues" evidence="1">
    <location>
        <begin position="36"/>
        <end position="48"/>
    </location>
</feature>
<keyword evidence="3" id="KW-1185">Reference proteome</keyword>
<gene>
    <name evidence="2" type="ORF">LL253_08160</name>
</gene>
<dbReference type="Proteomes" id="UP001198830">
    <property type="component" value="Unassembled WGS sequence"/>
</dbReference>
<name>A0ABS8H2T4_9SPHN</name>
<protein>
    <recommendedName>
        <fullName evidence="4">CsbD family protein</fullName>
    </recommendedName>
</protein>
<feature type="region of interest" description="Disordered" evidence="1">
    <location>
        <begin position="36"/>
        <end position="60"/>
    </location>
</feature>
<proteinExistence type="predicted"/>
<dbReference type="RefSeq" id="WP_228226863.1">
    <property type="nucleotide sequence ID" value="NZ_JAJGNP010000005.1"/>
</dbReference>
<evidence type="ECO:0000256" key="1">
    <source>
        <dbReference type="SAM" id="MobiDB-lite"/>
    </source>
</evidence>
<sequence>MGLGKIARGLGKVGQLIEGVGYIIAAGRVLVRSIKGDPAERRDDERQDQASNGPSGDEEQ</sequence>
<evidence type="ECO:0000313" key="3">
    <source>
        <dbReference type="Proteomes" id="UP001198830"/>
    </source>
</evidence>
<evidence type="ECO:0000313" key="2">
    <source>
        <dbReference type="EMBL" id="MCC4232663.1"/>
    </source>
</evidence>